<protein>
    <submittedName>
        <fullName evidence="1">Uncharacterized protein</fullName>
    </submittedName>
</protein>
<dbReference type="EMBL" id="RCHU02000010">
    <property type="protein sequence ID" value="KAL3578487.1"/>
    <property type="molecule type" value="Genomic_DNA"/>
</dbReference>
<dbReference type="Proteomes" id="UP000309997">
    <property type="component" value="Unassembled WGS sequence"/>
</dbReference>
<keyword evidence="2" id="KW-1185">Reference proteome</keyword>
<reference evidence="1 2" key="1">
    <citation type="journal article" date="2024" name="Plant Biotechnol. J.">
        <title>Genome and CRISPR/Cas9 system of a widespread forest tree (Populus alba) in the world.</title>
        <authorList>
            <person name="Liu Y.J."/>
            <person name="Jiang P.F."/>
            <person name="Han X.M."/>
            <person name="Li X.Y."/>
            <person name="Wang H.M."/>
            <person name="Wang Y.J."/>
            <person name="Wang X.X."/>
            <person name="Zeng Q.Y."/>
        </authorList>
    </citation>
    <scope>NUCLEOTIDE SEQUENCE [LARGE SCALE GENOMIC DNA]</scope>
    <source>
        <strain evidence="2">cv. PAL-ZL1</strain>
    </source>
</reference>
<comment type="caution">
    <text evidence="1">The sequence shown here is derived from an EMBL/GenBank/DDBJ whole genome shotgun (WGS) entry which is preliminary data.</text>
</comment>
<proteinExistence type="predicted"/>
<evidence type="ECO:0000313" key="1">
    <source>
        <dbReference type="EMBL" id="KAL3578487.1"/>
    </source>
</evidence>
<gene>
    <name evidence="1" type="ORF">D5086_019991</name>
</gene>
<evidence type="ECO:0000313" key="2">
    <source>
        <dbReference type="Proteomes" id="UP000309997"/>
    </source>
</evidence>
<accession>A0ACC4BIS7</accession>
<name>A0ACC4BIS7_POPAL</name>
<organism evidence="1 2">
    <name type="scientific">Populus alba</name>
    <name type="common">White poplar</name>
    <dbReference type="NCBI Taxonomy" id="43335"/>
    <lineage>
        <taxon>Eukaryota</taxon>
        <taxon>Viridiplantae</taxon>
        <taxon>Streptophyta</taxon>
        <taxon>Embryophyta</taxon>
        <taxon>Tracheophyta</taxon>
        <taxon>Spermatophyta</taxon>
        <taxon>Magnoliopsida</taxon>
        <taxon>eudicotyledons</taxon>
        <taxon>Gunneridae</taxon>
        <taxon>Pentapetalae</taxon>
        <taxon>rosids</taxon>
        <taxon>fabids</taxon>
        <taxon>Malpighiales</taxon>
        <taxon>Salicaceae</taxon>
        <taxon>Saliceae</taxon>
        <taxon>Populus</taxon>
    </lineage>
</organism>
<sequence>MAVYTKILTSQSLASNPVNGNYSSWAYRSVKSPSRKKLAQQAEASSSRGLESELNSDDQESKHCFLDSTNKGNDHEKELTKRIRHVLFLAMIMKKNKGIAAIRAENGWFPKTQLKGHGIP</sequence>